<accession>A0A9P6Q168</accession>
<keyword evidence="3" id="KW-1185">Reference proteome</keyword>
<dbReference type="EMBL" id="JAAAJA010000275">
    <property type="protein sequence ID" value="KAG0257050.1"/>
    <property type="molecule type" value="Genomic_DNA"/>
</dbReference>
<feature type="compositionally biased region" description="Low complexity" evidence="1">
    <location>
        <begin position="231"/>
        <end position="248"/>
    </location>
</feature>
<feature type="region of interest" description="Disordered" evidence="1">
    <location>
        <begin position="26"/>
        <end position="104"/>
    </location>
</feature>
<protein>
    <submittedName>
        <fullName evidence="2">Uncharacterized protein</fullName>
    </submittedName>
</protein>
<feature type="compositionally biased region" description="Polar residues" evidence="1">
    <location>
        <begin position="123"/>
        <end position="132"/>
    </location>
</feature>
<reference evidence="2" key="1">
    <citation type="journal article" date="2020" name="Fungal Divers.">
        <title>Resolving the Mortierellaceae phylogeny through synthesis of multi-gene phylogenetics and phylogenomics.</title>
        <authorList>
            <person name="Vandepol N."/>
            <person name="Liber J."/>
            <person name="Desiro A."/>
            <person name="Na H."/>
            <person name="Kennedy M."/>
            <person name="Barry K."/>
            <person name="Grigoriev I.V."/>
            <person name="Miller A.N."/>
            <person name="O'Donnell K."/>
            <person name="Stajich J.E."/>
            <person name="Bonito G."/>
        </authorList>
    </citation>
    <scope>NUCLEOTIDE SEQUENCE</scope>
    <source>
        <strain evidence="2">KOD948</strain>
    </source>
</reference>
<sequence>MLASPGSTKTTTEAYFPSERAIEHLPGCVGMDDATMGHPDASPGSTSASFSSSTPASPSSSTFSLPGAATTATSVSVSDSKGKGKFVPGPEPEPESEPERVSTTVLMTKTLVCTEPSANQESTFACATNQSPHGHLPMSSIGSHDSDSESNSNGISNGISNSIKGKGKGKGKSVVSNGSSSSTGSDLYTHSQPTSSYSSSFTSLSSVEEKDNVTHPKPSAAAVSTFISPDGTATGLSSSSGKAAGSSSIHPRLTSASPQYPYANGCSNSSTGSGSGSGSGSRPKPGLSRAVTGPALLERPFVAPAASSSAVPQVPCLSGSATKEQDISEIQDLSLLSYDDLPTDFDFGDLPFYDTDPRTGIIYGDPHAVTRPYLVPEVYFDHYHFDHDKADPRKTNVFNKFGTLLFYHPGRHIGQEQDSLRSQAHHQPMWIMAGRTSTWGNLIATDMASKRQIRIVMDANKKKSTSESNEPLARFVFRWKDEDFVVEYRKQKDQYRITCYQMCGGESKWKPPQPKPVQTMFHGMGMEHPGNVHTPITIGSPSPFDPSRYLQLISEYRLNSGPVHKRGDFELYNPDTFPAEFRSLLILLSIVVLDIMRPIDDKLFYKEFPEVALKGFQVASVGGLHTKGSTFNGTPIQMAVGSNVGSATAPTKSADQDNKSSTSLKTDDVSSGSKDLPPLTSATTPSTLLSMRSKTMPSSTPVKKSRWGSFFRK</sequence>
<evidence type="ECO:0000313" key="3">
    <source>
        <dbReference type="Proteomes" id="UP000726737"/>
    </source>
</evidence>
<dbReference type="Proteomes" id="UP000726737">
    <property type="component" value="Unassembled WGS sequence"/>
</dbReference>
<feature type="compositionally biased region" description="Low complexity" evidence="1">
    <location>
        <begin position="41"/>
        <end position="79"/>
    </location>
</feature>
<gene>
    <name evidence="2" type="ORF">BG011_004190</name>
</gene>
<feature type="compositionally biased region" description="Low complexity" evidence="1">
    <location>
        <begin position="676"/>
        <end position="690"/>
    </location>
</feature>
<dbReference type="OrthoDB" id="2423185at2759"/>
<dbReference type="AlphaFoldDB" id="A0A9P6Q168"/>
<feature type="compositionally biased region" description="Low complexity" evidence="1">
    <location>
        <begin position="172"/>
        <end position="206"/>
    </location>
</feature>
<feature type="compositionally biased region" description="Polar residues" evidence="1">
    <location>
        <begin position="692"/>
        <end position="702"/>
    </location>
</feature>
<organism evidence="2 3">
    <name type="scientific">Mortierella polycephala</name>
    <dbReference type="NCBI Taxonomy" id="41804"/>
    <lineage>
        <taxon>Eukaryota</taxon>
        <taxon>Fungi</taxon>
        <taxon>Fungi incertae sedis</taxon>
        <taxon>Mucoromycota</taxon>
        <taxon>Mortierellomycotina</taxon>
        <taxon>Mortierellomycetes</taxon>
        <taxon>Mortierellales</taxon>
        <taxon>Mortierellaceae</taxon>
        <taxon>Mortierella</taxon>
    </lineage>
</organism>
<feature type="compositionally biased region" description="Low complexity" evidence="1">
    <location>
        <begin position="139"/>
        <end position="164"/>
    </location>
</feature>
<feature type="compositionally biased region" description="Polar residues" evidence="1">
    <location>
        <begin position="643"/>
        <end position="673"/>
    </location>
</feature>
<feature type="region of interest" description="Disordered" evidence="1">
    <location>
        <begin position="123"/>
        <end position="290"/>
    </location>
</feature>
<feature type="compositionally biased region" description="Basic residues" evidence="1">
    <location>
        <begin position="703"/>
        <end position="713"/>
    </location>
</feature>
<feature type="region of interest" description="Disordered" evidence="1">
    <location>
        <begin position="642"/>
        <end position="713"/>
    </location>
</feature>
<proteinExistence type="predicted"/>
<evidence type="ECO:0000313" key="2">
    <source>
        <dbReference type="EMBL" id="KAG0257050.1"/>
    </source>
</evidence>
<evidence type="ECO:0000256" key="1">
    <source>
        <dbReference type="SAM" id="MobiDB-lite"/>
    </source>
</evidence>
<comment type="caution">
    <text evidence="2">The sequence shown here is derived from an EMBL/GenBank/DDBJ whole genome shotgun (WGS) entry which is preliminary data.</text>
</comment>
<name>A0A9P6Q168_9FUNG</name>